<accession>A0A182U6W9</accession>
<evidence type="ECO:0000313" key="1">
    <source>
        <dbReference type="EnsemblMetazoa" id="AMEC015011-PA"/>
    </source>
</evidence>
<evidence type="ECO:0000313" key="2">
    <source>
        <dbReference type="Proteomes" id="UP000075902"/>
    </source>
</evidence>
<dbReference type="AlphaFoldDB" id="A0A182U6W9"/>
<reference evidence="2" key="1">
    <citation type="submission" date="2014-01" db="EMBL/GenBank/DDBJ databases">
        <title>The Genome Sequence of Anopheles melas CM1001059_A (V2).</title>
        <authorList>
            <consortium name="The Broad Institute Genomics Platform"/>
            <person name="Neafsey D.E."/>
            <person name="Besansky N."/>
            <person name="Howell P."/>
            <person name="Walton C."/>
            <person name="Young S.K."/>
            <person name="Zeng Q."/>
            <person name="Gargeya S."/>
            <person name="Fitzgerald M."/>
            <person name="Haas B."/>
            <person name="Abouelleil A."/>
            <person name="Allen A.W."/>
            <person name="Alvarado L."/>
            <person name="Arachchi H.M."/>
            <person name="Berlin A.M."/>
            <person name="Chapman S.B."/>
            <person name="Gainer-Dewar J."/>
            <person name="Goldberg J."/>
            <person name="Griggs A."/>
            <person name="Gujja S."/>
            <person name="Hansen M."/>
            <person name="Howarth C."/>
            <person name="Imamovic A."/>
            <person name="Ireland A."/>
            <person name="Larimer J."/>
            <person name="McCowan C."/>
            <person name="Murphy C."/>
            <person name="Pearson M."/>
            <person name="Poon T.W."/>
            <person name="Priest M."/>
            <person name="Roberts A."/>
            <person name="Saif S."/>
            <person name="Shea T."/>
            <person name="Sisk P."/>
            <person name="Sykes S."/>
            <person name="Wortman J."/>
            <person name="Nusbaum C."/>
            <person name="Birren B."/>
        </authorList>
    </citation>
    <scope>NUCLEOTIDE SEQUENCE [LARGE SCALE GENOMIC DNA]</scope>
    <source>
        <strain evidence="2">CM1001059</strain>
    </source>
</reference>
<protein>
    <submittedName>
        <fullName evidence="1">Uncharacterized protein</fullName>
    </submittedName>
</protein>
<dbReference type="VEuPathDB" id="VectorBase:AMEC015011"/>
<keyword evidence="2" id="KW-1185">Reference proteome</keyword>
<dbReference type="Proteomes" id="UP000075902">
    <property type="component" value="Unassembled WGS sequence"/>
</dbReference>
<sequence>MSATMRTTLQTVPESLPADHITNSGAPVQCAAQMEPKSHSHSNSAGNKSIRSSTSRVSDHFIWLRVSFISKTPSPVHYTLASGNACRTCCGIVIADKLLYYRLFYCAFGRICFFKGGVHYVQVWENQCLRCTHCILSNSNAFFFVVRVKTFMFFVVQTVSSFLVQPNIHMW</sequence>
<organism evidence="1 2">
    <name type="scientific">Anopheles melas</name>
    <dbReference type="NCBI Taxonomy" id="34690"/>
    <lineage>
        <taxon>Eukaryota</taxon>
        <taxon>Metazoa</taxon>
        <taxon>Ecdysozoa</taxon>
        <taxon>Arthropoda</taxon>
        <taxon>Hexapoda</taxon>
        <taxon>Insecta</taxon>
        <taxon>Pterygota</taxon>
        <taxon>Neoptera</taxon>
        <taxon>Endopterygota</taxon>
        <taxon>Diptera</taxon>
        <taxon>Nematocera</taxon>
        <taxon>Culicoidea</taxon>
        <taxon>Culicidae</taxon>
        <taxon>Anophelinae</taxon>
        <taxon>Anopheles</taxon>
    </lineage>
</organism>
<dbReference type="EnsemblMetazoa" id="AMEC015011-RA">
    <property type="protein sequence ID" value="AMEC015011-PA"/>
    <property type="gene ID" value="AMEC015011"/>
</dbReference>
<reference evidence="1" key="2">
    <citation type="submission" date="2020-05" db="UniProtKB">
        <authorList>
            <consortium name="EnsemblMetazoa"/>
        </authorList>
    </citation>
    <scope>IDENTIFICATION</scope>
    <source>
        <strain evidence="1">CM1001059</strain>
    </source>
</reference>
<proteinExistence type="predicted"/>
<name>A0A182U6W9_9DIPT</name>